<evidence type="ECO:0000259" key="3">
    <source>
        <dbReference type="PROSITE" id="PS50110"/>
    </source>
</evidence>
<dbReference type="SUPFAM" id="SSF52172">
    <property type="entry name" value="CheY-like"/>
    <property type="match status" value="1"/>
</dbReference>
<evidence type="ECO:0000256" key="2">
    <source>
        <dbReference type="SAM" id="MobiDB-lite"/>
    </source>
</evidence>
<dbReference type="EMBL" id="CP109106">
    <property type="protein sequence ID" value="WSB69249.1"/>
    <property type="molecule type" value="Genomic_DNA"/>
</dbReference>
<accession>A0ABZ1FFS7</accession>
<feature type="region of interest" description="Disordered" evidence="2">
    <location>
        <begin position="1"/>
        <end position="25"/>
    </location>
</feature>
<dbReference type="InterPro" id="IPR027417">
    <property type="entry name" value="P-loop_NTPase"/>
</dbReference>
<dbReference type="Pfam" id="PF07693">
    <property type="entry name" value="KAP_NTPase"/>
    <property type="match status" value="1"/>
</dbReference>
<proteinExistence type="predicted"/>
<evidence type="ECO:0000313" key="4">
    <source>
        <dbReference type="EMBL" id="WSB69249.1"/>
    </source>
</evidence>
<dbReference type="PROSITE" id="PS50110">
    <property type="entry name" value="RESPONSE_REGULATORY"/>
    <property type="match status" value="1"/>
</dbReference>
<dbReference type="Proteomes" id="UP001344251">
    <property type="component" value="Chromosome"/>
</dbReference>
<organism evidence="4 5">
    <name type="scientific">Streptomyces decoyicus</name>
    <dbReference type="NCBI Taxonomy" id="249567"/>
    <lineage>
        <taxon>Bacteria</taxon>
        <taxon>Bacillati</taxon>
        <taxon>Actinomycetota</taxon>
        <taxon>Actinomycetes</taxon>
        <taxon>Kitasatosporales</taxon>
        <taxon>Streptomycetaceae</taxon>
        <taxon>Streptomyces</taxon>
    </lineage>
</organism>
<evidence type="ECO:0000313" key="5">
    <source>
        <dbReference type="Proteomes" id="UP001344251"/>
    </source>
</evidence>
<name>A0ABZ1FFS7_9ACTN</name>
<keyword evidence="1" id="KW-0597">Phosphoprotein</keyword>
<dbReference type="InterPro" id="IPR052754">
    <property type="entry name" value="NTPase_KAP_P-loop"/>
</dbReference>
<protein>
    <submittedName>
        <fullName evidence="4">P-loop NTPase fold protein</fullName>
    </submittedName>
</protein>
<dbReference type="Gene3D" id="3.40.50.2300">
    <property type="match status" value="1"/>
</dbReference>
<dbReference type="InterPro" id="IPR001789">
    <property type="entry name" value="Sig_transdc_resp-reg_receiver"/>
</dbReference>
<evidence type="ECO:0000256" key="1">
    <source>
        <dbReference type="PROSITE-ProRule" id="PRU00169"/>
    </source>
</evidence>
<dbReference type="InterPro" id="IPR011006">
    <property type="entry name" value="CheY-like_superfamily"/>
</dbReference>
<dbReference type="PANTHER" id="PTHR22674">
    <property type="entry name" value="NTPASE, KAP FAMILY P-LOOP DOMAIN-CONTAINING 1"/>
    <property type="match status" value="1"/>
</dbReference>
<feature type="compositionally biased region" description="Pro residues" evidence="2">
    <location>
        <begin position="1"/>
        <end position="12"/>
    </location>
</feature>
<dbReference type="RefSeq" id="WP_326618743.1">
    <property type="nucleotide sequence ID" value="NZ_CP109106.1"/>
</dbReference>
<dbReference type="SUPFAM" id="SSF52540">
    <property type="entry name" value="P-loop containing nucleoside triphosphate hydrolases"/>
    <property type="match status" value="1"/>
</dbReference>
<feature type="domain" description="Response regulatory" evidence="3">
    <location>
        <begin position="533"/>
        <end position="650"/>
    </location>
</feature>
<feature type="modified residue" description="4-aspartylphosphate" evidence="1">
    <location>
        <position position="582"/>
    </location>
</feature>
<dbReference type="Pfam" id="PF00072">
    <property type="entry name" value="Response_reg"/>
    <property type="match status" value="1"/>
</dbReference>
<dbReference type="InterPro" id="IPR011646">
    <property type="entry name" value="KAP_P-loop"/>
</dbReference>
<sequence>MSTSAPLPPPLSPSTGTPAPSPRGPFVLLNDEPVAESGADLLGVGRAARQLAGLLVASRASTPFTLAVDAGWGMGKSSLMRLVDAELAHAPEVHTVWYNAWTSQGADALEGLIKSVLMRFDRRVLRRALQRISERRALLRAVRAVTTVAAGPLGAAGLVDELWKTLSVNSQARNEMRGAIGELVQEWSQTDDFRPRRLLVVFIDDLDRCPEETVLAVCEAVKVYLDVPGLEFVIGCDRSALAPNGLLRDLSPAASAFMEKIFQTSYRIPVPDQQGVRAYIDWCARTVGIDQLLDERLTTMLAERSARNPRRIKRLVNGFVLEATLNPMWDDFAPEAVVRTLLLQYFYPDFYRMVAGAAGSGAGDVIAEFRTYREVRRLLRTPDPIPVTELPTVTRFLREHDLPEQDADGRDATLSRLERQLPSTFPEMVRDQEFTSLIDGLVALPRAEELLRRLREGAELPAAVEPEPAAAYVQSLPTQAQPPAGAYGGMPSGAYGGMPAGAYGGMPPGAYGAVPAGRTAGPGADVAPLRYVRILWVDDHPRNNESLVNAFRAAGAVVRIAEDSAAADAALAVERPTLIVSDIERDGNPREGLEHLARLRRDGRYDGPFVFYAGRVTPERSAVAEQLGAHLTSSGSEIERLVLRAAAAERPLS</sequence>
<gene>
    <name evidence="4" type="ORF">OG863_15510</name>
</gene>
<dbReference type="SMART" id="SM00448">
    <property type="entry name" value="REC"/>
    <property type="match status" value="1"/>
</dbReference>
<keyword evidence="5" id="KW-1185">Reference proteome</keyword>
<dbReference type="PANTHER" id="PTHR22674:SF6">
    <property type="entry name" value="NTPASE KAP FAMILY P-LOOP DOMAIN-CONTAINING PROTEIN 1"/>
    <property type="match status" value="1"/>
</dbReference>
<reference evidence="4 5" key="1">
    <citation type="submission" date="2022-10" db="EMBL/GenBank/DDBJ databases">
        <title>The complete genomes of actinobacterial strains from the NBC collection.</title>
        <authorList>
            <person name="Joergensen T.S."/>
            <person name="Alvarez Arevalo M."/>
            <person name="Sterndorff E.B."/>
            <person name="Faurdal D."/>
            <person name="Vuksanovic O."/>
            <person name="Mourched A.-S."/>
            <person name="Charusanti P."/>
            <person name="Shaw S."/>
            <person name="Blin K."/>
            <person name="Weber T."/>
        </authorList>
    </citation>
    <scope>NUCLEOTIDE SEQUENCE [LARGE SCALE GENOMIC DNA]</scope>
    <source>
        <strain evidence="4 5">NBC 01774</strain>
    </source>
</reference>